<evidence type="ECO:0000313" key="7">
    <source>
        <dbReference type="EMBL" id="CAD9772022.1"/>
    </source>
</evidence>
<evidence type="ECO:0000259" key="6">
    <source>
        <dbReference type="Pfam" id="PF10075"/>
    </source>
</evidence>
<dbReference type="GO" id="GO:0000338">
    <property type="term" value="P:protein deneddylation"/>
    <property type="evidence" value="ECO:0007669"/>
    <property type="project" value="InterPro"/>
</dbReference>
<evidence type="ECO:0000256" key="5">
    <source>
        <dbReference type="ARBA" id="ARBA00023242"/>
    </source>
</evidence>
<dbReference type="InterPro" id="IPR033464">
    <property type="entry name" value="CSN8_PSD8_EIF3K"/>
</dbReference>
<proteinExistence type="predicted"/>
<feature type="domain" description="CSN8/PSMD8/EIF3K" evidence="6">
    <location>
        <begin position="46"/>
        <end position="168"/>
    </location>
</feature>
<evidence type="ECO:0000256" key="3">
    <source>
        <dbReference type="ARBA" id="ARBA00022490"/>
    </source>
</evidence>
<dbReference type="EMBL" id="HBHP01025794">
    <property type="protein sequence ID" value="CAD9772022.1"/>
    <property type="molecule type" value="Transcribed_RNA"/>
</dbReference>
<sequence>MDAKDLQPLLEGKRWGVLVQQCQMFELRSASGKQAESQAVLQNAAMLMIGHMLRDDAKAAQFVWKRVPDPGRKAAPYLGSVWNLGRCLLLKDRKGFYGTVDSTKWPAPILPLVAALRAAVRERMTALIAKAYTSIAVTSAVALLGFGGAEDAKAYCTSLSWKIDGDLIYPNRSGQKTAAGAGGLQLPELGNMSKYMQDFEMK</sequence>
<protein>
    <recommendedName>
        <fullName evidence="6">CSN8/PSMD8/EIF3K domain-containing protein</fullName>
    </recommendedName>
</protein>
<comment type="subcellular location">
    <subcellularLocation>
        <location evidence="2">Cytoplasm</location>
    </subcellularLocation>
    <subcellularLocation>
        <location evidence="1">Nucleus</location>
    </subcellularLocation>
</comment>
<accession>A0A7S2TWM9</accession>
<dbReference type="PANTHER" id="PTHR13339">
    <property type="entry name" value="COP9 SIGNALOSOME COMPLEX SUBUNIT 8"/>
    <property type="match status" value="1"/>
</dbReference>
<dbReference type="GO" id="GO:0008180">
    <property type="term" value="C:COP9 signalosome"/>
    <property type="evidence" value="ECO:0007669"/>
    <property type="project" value="UniProtKB-KW"/>
</dbReference>
<gene>
    <name evidence="7" type="ORF">LSP00402_LOCUS16012</name>
</gene>
<dbReference type="Pfam" id="PF10075">
    <property type="entry name" value="CSN8_PSD8_EIF3K"/>
    <property type="match status" value="1"/>
</dbReference>
<evidence type="ECO:0000256" key="1">
    <source>
        <dbReference type="ARBA" id="ARBA00004123"/>
    </source>
</evidence>
<evidence type="ECO:0000256" key="2">
    <source>
        <dbReference type="ARBA" id="ARBA00004496"/>
    </source>
</evidence>
<dbReference type="GO" id="GO:0010387">
    <property type="term" value="P:COP9 signalosome assembly"/>
    <property type="evidence" value="ECO:0007669"/>
    <property type="project" value="InterPro"/>
</dbReference>
<dbReference type="Gene3D" id="1.25.40.990">
    <property type="match status" value="1"/>
</dbReference>
<dbReference type="AlphaFoldDB" id="A0A7S2TWM9"/>
<organism evidence="7">
    <name type="scientific">Lotharella oceanica</name>
    <dbReference type="NCBI Taxonomy" id="641309"/>
    <lineage>
        <taxon>Eukaryota</taxon>
        <taxon>Sar</taxon>
        <taxon>Rhizaria</taxon>
        <taxon>Cercozoa</taxon>
        <taxon>Chlorarachniophyceae</taxon>
        <taxon>Lotharella</taxon>
    </lineage>
</organism>
<keyword evidence="4" id="KW-0736">Signalosome</keyword>
<reference evidence="7" key="1">
    <citation type="submission" date="2021-01" db="EMBL/GenBank/DDBJ databases">
        <authorList>
            <person name="Corre E."/>
            <person name="Pelletier E."/>
            <person name="Niang G."/>
            <person name="Scheremetjew M."/>
            <person name="Finn R."/>
            <person name="Kale V."/>
            <person name="Holt S."/>
            <person name="Cochrane G."/>
            <person name="Meng A."/>
            <person name="Brown T."/>
            <person name="Cohen L."/>
        </authorList>
    </citation>
    <scope>NUCLEOTIDE SEQUENCE</scope>
    <source>
        <strain evidence="7">CCMP622</strain>
    </source>
</reference>
<dbReference type="InterPro" id="IPR033205">
    <property type="entry name" value="COP9_CSN8"/>
</dbReference>
<name>A0A7S2TWM9_9EUKA</name>
<keyword evidence="3" id="KW-0963">Cytoplasm</keyword>
<keyword evidence="5" id="KW-0539">Nucleus</keyword>
<dbReference type="PANTHER" id="PTHR13339:SF0">
    <property type="entry name" value="COP9 SIGNALOSOME COMPLEX SUBUNIT 8"/>
    <property type="match status" value="1"/>
</dbReference>
<evidence type="ECO:0000256" key="4">
    <source>
        <dbReference type="ARBA" id="ARBA00022790"/>
    </source>
</evidence>
<dbReference type="GO" id="GO:0005737">
    <property type="term" value="C:cytoplasm"/>
    <property type="evidence" value="ECO:0007669"/>
    <property type="project" value="UniProtKB-SubCell"/>
</dbReference>